<organism evidence="1 2">
    <name type="scientific">Crepidotus variabilis</name>
    <dbReference type="NCBI Taxonomy" id="179855"/>
    <lineage>
        <taxon>Eukaryota</taxon>
        <taxon>Fungi</taxon>
        <taxon>Dikarya</taxon>
        <taxon>Basidiomycota</taxon>
        <taxon>Agaricomycotina</taxon>
        <taxon>Agaricomycetes</taxon>
        <taxon>Agaricomycetidae</taxon>
        <taxon>Agaricales</taxon>
        <taxon>Agaricineae</taxon>
        <taxon>Crepidotaceae</taxon>
        <taxon>Crepidotus</taxon>
    </lineage>
</organism>
<evidence type="ECO:0000313" key="2">
    <source>
        <dbReference type="Proteomes" id="UP000807306"/>
    </source>
</evidence>
<protein>
    <submittedName>
        <fullName evidence="1">Uncharacterized protein</fullName>
    </submittedName>
</protein>
<keyword evidence="2" id="KW-1185">Reference proteome</keyword>
<dbReference type="AlphaFoldDB" id="A0A9P6JWF6"/>
<proteinExistence type="predicted"/>
<gene>
    <name evidence="1" type="ORF">CPB83DRAFT_842020</name>
</gene>
<accession>A0A9P6JWF6</accession>
<evidence type="ECO:0000313" key="1">
    <source>
        <dbReference type="EMBL" id="KAF9535591.1"/>
    </source>
</evidence>
<dbReference type="EMBL" id="MU157824">
    <property type="protein sequence ID" value="KAF9535591.1"/>
    <property type="molecule type" value="Genomic_DNA"/>
</dbReference>
<reference evidence="1" key="1">
    <citation type="submission" date="2020-11" db="EMBL/GenBank/DDBJ databases">
        <authorList>
            <consortium name="DOE Joint Genome Institute"/>
            <person name="Ahrendt S."/>
            <person name="Riley R."/>
            <person name="Andreopoulos W."/>
            <person name="Labutti K."/>
            <person name="Pangilinan J."/>
            <person name="Ruiz-Duenas F.J."/>
            <person name="Barrasa J.M."/>
            <person name="Sanchez-Garcia M."/>
            <person name="Camarero S."/>
            <person name="Miyauchi S."/>
            <person name="Serrano A."/>
            <person name="Linde D."/>
            <person name="Babiker R."/>
            <person name="Drula E."/>
            <person name="Ayuso-Fernandez I."/>
            <person name="Pacheco R."/>
            <person name="Padilla G."/>
            <person name="Ferreira P."/>
            <person name="Barriuso J."/>
            <person name="Kellner H."/>
            <person name="Castanera R."/>
            <person name="Alfaro M."/>
            <person name="Ramirez L."/>
            <person name="Pisabarro A.G."/>
            <person name="Kuo A."/>
            <person name="Tritt A."/>
            <person name="Lipzen A."/>
            <person name="He G."/>
            <person name="Yan M."/>
            <person name="Ng V."/>
            <person name="Cullen D."/>
            <person name="Martin F."/>
            <person name="Rosso M.-N."/>
            <person name="Henrissat B."/>
            <person name="Hibbett D."/>
            <person name="Martinez A.T."/>
            <person name="Grigoriev I.V."/>
        </authorList>
    </citation>
    <scope>NUCLEOTIDE SEQUENCE</scope>
    <source>
        <strain evidence="1">CBS 506.95</strain>
    </source>
</reference>
<name>A0A9P6JWF6_9AGAR</name>
<comment type="caution">
    <text evidence="1">The sequence shown here is derived from an EMBL/GenBank/DDBJ whole genome shotgun (WGS) entry which is preliminary data.</text>
</comment>
<sequence>MTISTCFPSLQMHRPPLSVRYSPTNQEPQVQPQTYSHFLEKYLSYFTTTPMRENLLPSEL</sequence>
<dbReference type="Proteomes" id="UP000807306">
    <property type="component" value="Unassembled WGS sequence"/>
</dbReference>